<dbReference type="OrthoDB" id="3789324at2"/>
<dbReference type="Proteomes" id="UP000276542">
    <property type="component" value="Unassembled WGS sequence"/>
</dbReference>
<accession>A0A3A5H8P8</accession>
<dbReference type="RefSeq" id="WP_120060999.1">
    <property type="nucleotide sequence ID" value="NZ_QYRP01000002.1"/>
</dbReference>
<dbReference type="EMBL" id="QYRP01000002">
    <property type="protein sequence ID" value="RJS47029.1"/>
    <property type="molecule type" value="Genomic_DNA"/>
</dbReference>
<protein>
    <submittedName>
        <fullName evidence="1">Uncharacterized protein</fullName>
    </submittedName>
</protein>
<evidence type="ECO:0000313" key="1">
    <source>
        <dbReference type="EMBL" id="RJS47029.1"/>
    </source>
</evidence>
<name>A0A3A5H8P8_9ACTN</name>
<organism evidence="1 2">
    <name type="scientific">Nocardioides cavernaquae</name>
    <dbReference type="NCBI Taxonomy" id="2321396"/>
    <lineage>
        <taxon>Bacteria</taxon>
        <taxon>Bacillati</taxon>
        <taxon>Actinomycetota</taxon>
        <taxon>Actinomycetes</taxon>
        <taxon>Propionibacteriales</taxon>
        <taxon>Nocardioidaceae</taxon>
        <taxon>Nocardioides</taxon>
    </lineage>
</organism>
<dbReference type="AlphaFoldDB" id="A0A3A5H8P8"/>
<evidence type="ECO:0000313" key="2">
    <source>
        <dbReference type="Proteomes" id="UP000276542"/>
    </source>
</evidence>
<reference evidence="2" key="1">
    <citation type="submission" date="2018-09" db="EMBL/GenBank/DDBJ databases">
        <authorList>
            <person name="Zhu H."/>
        </authorList>
    </citation>
    <scope>NUCLEOTIDE SEQUENCE [LARGE SCALE GENOMIC DNA]</scope>
    <source>
        <strain evidence="2">K1W22B-1</strain>
    </source>
</reference>
<comment type="caution">
    <text evidence="1">The sequence shown here is derived from an EMBL/GenBank/DDBJ whole genome shotgun (WGS) entry which is preliminary data.</text>
</comment>
<proteinExistence type="predicted"/>
<sequence length="70" mass="7977">MQDEEALPGVWLTRVGVPEPHDLDVAWLAAARAAFSEAEAPLPWFVVVTKSGWHRPSTGEQRTWQRLRLR</sequence>
<keyword evidence="2" id="KW-1185">Reference proteome</keyword>
<gene>
    <name evidence="1" type="ORF">D4739_12930</name>
</gene>